<name>A0A2H3B181_9AGAR</name>
<dbReference type="Proteomes" id="UP000218334">
    <property type="component" value="Unassembled WGS sequence"/>
</dbReference>
<evidence type="ECO:0000313" key="3">
    <source>
        <dbReference type="Proteomes" id="UP000218334"/>
    </source>
</evidence>
<evidence type="ECO:0000256" key="1">
    <source>
        <dbReference type="SAM" id="MobiDB-lite"/>
    </source>
</evidence>
<sequence>MLCLCLEGLDMFLERIPQSGVRSGCVGELPVHVCSLPATFTPTASTVVCSPDNDTSCQVKTPFNQQLCAAATWHLRSSHEGESSVDKVELQRCDAVVTERMAHSHHRRVQRTGPSLHDMATHRFSP</sequence>
<accession>A0A2H3B181</accession>
<evidence type="ECO:0000313" key="2">
    <source>
        <dbReference type="EMBL" id="PBK60822.1"/>
    </source>
</evidence>
<dbReference type="EMBL" id="KZ293482">
    <property type="protein sequence ID" value="PBK60822.1"/>
    <property type="molecule type" value="Genomic_DNA"/>
</dbReference>
<keyword evidence="3" id="KW-1185">Reference proteome</keyword>
<dbReference type="AlphaFoldDB" id="A0A2H3B181"/>
<reference evidence="3" key="1">
    <citation type="journal article" date="2017" name="Nat. Ecol. Evol.">
        <title>Genome expansion and lineage-specific genetic innovations in the forest pathogenic fungi Armillaria.</title>
        <authorList>
            <person name="Sipos G."/>
            <person name="Prasanna A.N."/>
            <person name="Walter M.C."/>
            <person name="O'Connor E."/>
            <person name="Balint B."/>
            <person name="Krizsan K."/>
            <person name="Kiss B."/>
            <person name="Hess J."/>
            <person name="Varga T."/>
            <person name="Slot J."/>
            <person name="Riley R."/>
            <person name="Boka B."/>
            <person name="Rigling D."/>
            <person name="Barry K."/>
            <person name="Lee J."/>
            <person name="Mihaltcheva S."/>
            <person name="LaButti K."/>
            <person name="Lipzen A."/>
            <person name="Waldron R."/>
            <person name="Moloney N.M."/>
            <person name="Sperisen C."/>
            <person name="Kredics L."/>
            <person name="Vagvoelgyi C."/>
            <person name="Patrignani A."/>
            <person name="Fitzpatrick D."/>
            <person name="Nagy I."/>
            <person name="Doyle S."/>
            <person name="Anderson J.B."/>
            <person name="Grigoriev I.V."/>
            <person name="Gueldener U."/>
            <person name="Muensterkoetter M."/>
            <person name="Nagy L.G."/>
        </authorList>
    </citation>
    <scope>NUCLEOTIDE SEQUENCE [LARGE SCALE GENOMIC DNA]</scope>
    <source>
        <strain evidence="3">28-4</strain>
    </source>
</reference>
<protein>
    <submittedName>
        <fullName evidence="2">Uncharacterized protein</fullName>
    </submittedName>
</protein>
<organism evidence="2 3">
    <name type="scientific">Armillaria solidipes</name>
    <dbReference type="NCBI Taxonomy" id="1076256"/>
    <lineage>
        <taxon>Eukaryota</taxon>
        <taxon>Fungi</taxon>
        <taxon>Dikarya</taxon>
        <taxon>Basidiomycota</taxon>
        <taxon>Agaricomycotina</taxon>
        <taxon>Agaricomycetes</taxon>
        <taxon>Agaricomycetidae</taxon>
        <taxon>Agaricales</taxon>
        <taxon>Marasmiineae</taxon>
        <taxon>Physalacriaceae</taxon>
        <taxon>Armillaria</taxon>
    </lineage>
</organism>
<proteinExistence type="predicted"/>
<feature type="region of interest" description="Disordered" evidence="1">
    <location>
        <begin position="102"/>
        <end position="126"/>
    </location>
</feature>
<gene>
    <name evidence="2" type="ORF">ARMSODRAFT_965754</name>
</gene>